<dbReference type="Proteomes" id="UP000198988">
    <property type="component" value="Unassembled WGS sequence"/>
</dbReference>
<reference evidence="1" key="2">
    <citation type="submission" date="2016-06" db="EMBL/GenBank/DDBJ databases">
        <authorList>
            <person name="Olsen C.W."/>
            <person name="Carey S."/>
            <person name="Hinshaw L."/>
            <person name="Karasin A.I."/>
        </authorList>
    </citation>
    <scope>NUCLEOTIDE SEQUENCE [LARGE SCALE GENOMIC DNA]</scope>
    <source>
        <strain evidence="2">BazSymA</strain>
        <strain evidence="1">BazSymB</strain>
    </source>
</reference>
<proteinExistence type="predicted"/>
<evidence type="ECO:0000313" key="2">
    <source>
        <dbReference type="EMBL" id="SEH97659.1"/>
    </source>
</evidence>
<dbReference type="EMBL" id="CDSC02000387">
    <property type="protein sequence ID" value="SEH97659.1"/>
    <property type="molecule type" value="Genomic_DNA"/>
</dbReference>
<evidence type="ECO:0000313" key="3">
    <source>
        <dbReference type="Proteomes" id="UP000198559"/>
    </source>
</evidence>
<gene>
    <name evidence="2" type="ORF">BAZSYMA_ACONTIG15717_3</name>
    <name evidence="1" type="ORF">BAZSYMB_SCAFFOLD00004_47</name>
</gene>
<evidence type="ECO:0000313" key="1">
    <source>
        <dbReference type="EMBL" id="SEH57727.1"/>
    </source>
</evidence>
<accession>A0A1H6J6Z3</accession>
<reference evidence="3 4" key="1">
    <citation type="submission" date="2016-06" db="EMBL/GenBank/DDBJ databases">
        <authorList>
            <person name="Petersen J."/>
            <person name="Sayavedra L."/>
        </authorList>
    </citation>
    <scope>NUCLEOTIDE SEQUENCE [LARGE SCALE GENOMIC DNA]</scope>
    <source>
        <strain evidence="4">BazSymA</strain>
        <strain evidence="3">BazSymB</strain>
    </source>
</reference>
<dbReference type="EMBL" id="CVUD02000032">
    <property type="protein sequence ID" value="SEH57727.1"/>
    <property type="molecule type" value="Genomic_DNA"/>
</dbReference>
<sequence length="49" mass="5695">MNDYLLQNPAYRSTSLLQFFLSLVLDLKNIQLCGLPALFHIFKIYGETM</sequence>
<protein>
    <submittedName>
        <fullName evidence="1">Uncharacterized protein</fullName>
    </submittedName>
</protein>
<evidence type="ECO:0000313" key="4">
    <source>
        <dbReference type="Proteomes" id="UP000198988"/>
    </source>
</evidence>
<organism evidence="1 3">
    <name type="scientific">Bathymodiolus azoricus thioautotrophic gill symbiont</name>
    <dbReference type="NCBI Taxonomy" id="235205"/>
    <lineage>
        <taxon>Bacteria</taxon>
        <taxon>Pseudomonadati</taxon>
        <taxon>Pseudomonadota</taxon>
        <taxon>Gammaproteobacteria</taxon>
        <taxon>sulfur-oxidizing symbionts</taxon>
    </lineage>
</organism>
<dbReference type="Proteomes" id="UP000198559">
    <property type="component" value="Unassembled WGS sequence"/>
</dbReference>
<name>A0A1H6J6Z3_9GAMM</name>
<dbReference type="AlphaFoldDB" id="A0A1H6J6Z3"/>